<dbReference type="Gene3D" id="1.20.1440.110">
    <property type="entry name" value="acylaminoacyl peptidase"/>
    <property type="match status" value="1"/>
</dbReference>
<accession>A0A014NC42</accession>
<dbReference type="EMBL" id="JELW01000020">
    <property type="protein sequence ID" value="EXU99207.1"/>
    <property type="molecule type" value="Genomic_DNA"/>
</dbReference>
<organism evidence="3 4">
    <name type="scientific">Metarhizium robertsii</name>
    <dbReference type="NCBI Taxonomy" id="568076"/>
    <lineage>
        <taxon>Eukaryota</taxon>
        <taxon>Fungi</taxon>
        <taxon>Dikarya</taxon>
        <taxon>Ascomycota</taxon>
        <taxon>Pezizomycotina</taxon>
        <taxon>Sordariomycetes</taxon>
        <taxon>Hypocreomycetidae</taxon>
        <taxon>Hypocreales</taxon>
        <taxon>Clavicipitaceae</taxon>
        <taxon>Metarhizium</taxon>
    </lineage>
</organism>
<name>A0A014NC42_9HYPO</name>
<keyword evidence="2" id="KW-0378">Hydrolase</keyword>
<dbReference type="AlphaFoldDB" id="A0A014NC42"/>
<dbReference type="Pfam" id="PF06500">
    <property type="entry name" value="FrsA-like"/>
    <property type="match status" value="1"/>
</dbReference>
<dbReference type="InterPro" id="IPR050261">
    <property type="entry name" value="FrsA_esterase"/>
</dbReference>
<dbReference type="GO" id="GO:0016787">
    <property type="term" value="F:hydrolase activity"/>
    <property type="evidence" value="ECO:0007669"/>
    <property type="project" value="UniProtKB-KW"/>
</dbReference>
<dbReference type="PANTHER" id="PTHR22946">
    <property type="entry name" value="DIENELACTONE HYDROLASE DOMAIN-CONTAINING PROTEIN-RELATED"/>
    <property type="match status" value="1"/>
</dbReference>
<comment type="pathway">
    <text evidence="1">Mycotoxin biosynthesis.</text>
</comment>
<dbReference type="Gene3D" id="3.40.50.1820">
    <property type="entry name" value="alpha/beta hydrolase"/>
    <property type="match status" value="1"/>
</dbReference>
<evidence type="ECO:0000256" key="2">
    <source>
        <dbReference type="ARBA" id="ARBA00022801"/>
    </source>
</evidence>
<dbReference type="SUPFAM" id="SSF53474">
    <property type="entry name" value="alpha/beta-Hydrolases"/>
    <property type="match status" value="1"/>
</dbReference>
<reference evidence="3 4" key="1">
    <citation type="submission" date="2014-02" db="EMBL/GenBank/DDBJ databases">
        <title>The genome sequence of the entomopathogenic fungus Metarhizium robertsii ARSEF 2575.</title>
        <authorList>
            <person name="Giuliano Garisto Donzelli B."/>
            <person name="Roe B.A."/>
            <person name="Macmil S.L."/>
            <person name="Krasnoff S.B."/>
            <person name="Gibson D.M."/>
        </authorList>
    </citation>
    <scope>NUCLEOTIDE SEQUENCE [LARGE SCALE GENOMIC DNA]</scope>
    <source>
        <strain evidence="3 4">ARSEF 2575</strain>
    </source>
</reference>
<evidence type="ECO:0000256" key="1">
    <source>
        <dbReference type="ARBA" id="ARBA00004685"/>
    </source>
</evidence>
<proteinExistence type="predicted"/>
<dbReference type="Proteomes" id="UP000030151">
    <property type="component" value="Unassembled WGS sequence"/>
</dbReference>
<dbReference type="InterPro" id="IPR029058">
    <property type="entry name" value="AB_hydrolase_fold"/>
</dbReference>
<dbReference type="PANTHER" id="PTHR22946:SF13">
    <property type="entry name" value="ALPHA_BETA HYDROLASE PSOB"/>
    <property type="match status" value="1"/>
</dbReference>
<dbReference type="eggNOG" id="ENOG502QPTG">
    <property type="taxonomic scope" value="Eukaryota"/>
</dbReference>
<dbReference type="OrthoDB" id="249703at2759"/>
<gene>
    <name evidence="3" type="ORF">X797_007635</name>
</gene>
<evidence type="ECO:0000313" key="4">
    <source>
        <dbReference type="Proteomes" id="UP000030151"/>
    </source>
</evidence>
<sequence length="426" mass="47772">MRQVFPSTFFNFEFLRLLGTVPYYGAEVGECLETASRIKDGDPETWYQAWWDIGQEVLSQAEDAAKTGDKTAASWAYIRSANYFRASEFLLHCTPNDPRILAASRASVDAFNKGWVLLDADVREVEIPYDNDKTLPGRLYLPAAQHRVTQKLPLIVQTGGFDSTQEELYFYGAAGALPRGYAVLTFDGPGQGRALREKKLYLRPDWEHVTGQVLDFVVDKLSSEYDLDLDRLSVFGASLGGYLSLRAATDARIKACITVDGPFDLFEITKSRMPAWFINGWLSGWLSDKFVNSVIGCLERVNFQLAWEFGHSKWVYGVDTPADVLRFMQKFTLHSTKNAVLSNIKCPTLVTGAADSFYFTPDQNAHKIMEGLTCLSDTQKRLWIGNGVKGGGLQAKIGALALVHYEMFAWLDKTFGIERENLINKV</sequence>
<dbReference type="InterPro" id="IPR010520">
    <property type="entry name" value="FrsA-like"/>
</dbReference>
<comment type="caution">
    <text evidence="3">The sequence shown here is derived from an EMBL/GenBank/DDBJ whole genome shotgun (WGS) entry which is preliminary data.</text>
</comment>
<protein>
    <submittedName>
        <fullName evidence="3">DUF1100 containing protein</fullName>
    </submittedName>
</protein>
<evidence type="ECO:0000313" key="3">
    <source>
        <dbReference type="EMBL" id="EXU99207.1"/>
    </source>
</evidence>
<dbReference type="HOGENOM" id="CLU_034451_0_0_1"/>